<dbReference type="PANTHER" id="PTHR11373:SF4">
    <property type="entry name" value="DEOXYNUCLEOSIDE TRIPHOSPHATE TRIPHOSPHOHYDROLASE SAMHD1"/>
    <property type="match status" value="1"/>
</dbReference>
<gene>
    <name evidence="2" type="ORF">SASPL_110634</name>
</gene>
<keyword evidence="3" id="KW-1185">Reference proteome</keyword>
<evidence type="ECO:0000313" key="2">
    <source>
        <dbReference type="EMBL" id="KAG6426411.1"/>
    </source>
</evidence>
<dbReference type="CDD" id="cd00077">
    <property type="entry name" value="HDc"/>
    <property type="match status" value="1"/>
</dbReference>
<dbReference type="InterPro" id="IPR006674">
    <property type="entry name" value="HD_domain"/>
</dbReference>
<dbReference type="SUPFAM" id="SSF109604">
    <property type="entry name" value="HD-domain/PDEase-like"/>
    <property type="match status" value="1"/>
</dbReference>
<dbReference type="PANTHER" id="PTHR11373">
    <property type="entry name" value="DEOXYNUCLEOSIDE TRIPHOSPHATE TRIPHOSPHOHYDROLASE"/>
    <property type="match status" value="1"/>
</dbReference>
<reference evidence="2" key="2">
    <citation type="submission" date="2020-08" db="EMBL/GenBank/DDBJ databases">
        <title>Plant Genome Project.</title>
        <authorList>
            <person name="Zhang R.-G."/>
        </authorList>
    </citation>
    <scope>NUCLEOTIDE SEQUENCE</scope>
    <source>
        <strain evidence="2">Huo1</strain>
        <tissue evidence="2">Leaf</tissue>
    </source>
</reference>
<organism evidence="2">
    <name type="scientific">Salvia splendens</name>
    <name type="common">Scarlet sage</name>
    <dbReference type="NCBI Taxonomy" id="180675"/>
    <lineage>
        <taxon>Eukaryota</taxon>
        <taxon>Viridiplantae</taxon>
        <taxon>Streptophyta</taxon>
        <taxon>Embryophyta</taxon>
        <taxon>Tracheophyta</taxon>
        <taxon>Spermatophyta</taxon>
        <taxon>Magnoliopsida</taxon>
        <taxon>eudicotyledons</taxon>
        <taxon>Gunneridae</taxon>
        <taxon>Pentapetalae</taxon>
        <taxon>asterids</taxon>
        <taxon>lamiids</taxon>
        <taxon>Lamiales</taxon>
        <taxon>Lamiaceae</taxon>
        <taxon>Nepetoideae</taxon>
        <taxon>Mentheae</taxon>
        <taxon>Salviinae</taxon>
        <taxon>Salvia</taxon>
        <taxon>Salvia subgen. Calosphace</taxon>
        <taxon>core Calosphace</taxon>
    </lineage>
</organism>
<dbReference type="InterPro" id="IPR045509">
    <property type="entry name" value="HD_assoc_2"/>
</dbReference>
<accession>A0A8X8Y573</accession>
<dbReference type="Gene3D" id="1.10.3210.10">
    <property type="entry name" value="Hypothetical protein af1432"/>
    <property type="match status" value="1"/>
</dbReference>
<dbReference type="GO" id="GO:0005634">
    <property type="term" value="C:nucleus"/>
    <property type="evidence" value="ECO:0007669"/>
    <property type="project" value="TreeGrafter"/>
</dbReference>
<evidence type="ECO:0000313" key="3">
    <source>
        <dbReference type="Proteomes" id="UP000298416"/>
    </source>
</evidence>
<name>A0A8X8Y573_SALSN</name>
<feature type="domain" description="HD/PDEase" evidence="1">
    <location>
        <begin position="191"/>
        <end position="292"/>
    </location>
</feature>
<protein>
    <recommendedName>
        <fullName evidence="1">HD/PDEase domain-containing protein</fullName>
    </recommendedName>
</protein>
<dbReference type="Proteomes" id="UP000298416">
    <property type="component" value="Unassembled WGS sequence"/>
</dbReference>
<dbReference type="Pfam" id="PF19276">
    <property type="entry name" value="HD_assoc_2"/>
    <property type="match status" value="1"/>
</dbReference>
<dbReference type="SMART" id="SM00471">
    <property type="entry name" value="HDc"/>
    <property type="match status" value="1"/>
</dbReference>
<reference evidence="2" key="1">
    <citation type="submission" date="2018-01" db="EMBL/GenBank/DDBJ databases">
        <authorList>
            <person name="Mao J.F."/>
        </authorList>
    </citation>
    <scope>NUCLEOTIDE SEQUENCE</scope>
    <source>
        <strain evidence="2">Huo1</strain>
        <tissue evidence="2">Leaf</tissue>
    </source>
</reference>
<dbReference type="Gene3D" id="3.30.70.2760">
    <property type="match status" value="1"/>
</dbReference>
<dbReference type="GO" id="GO:0006203">
    <property type="term" value="P:dGTP catabolic process"/>
    <property type="evidence" value="ECO:0007669"/>
    <property type="project" value="TreeGrafter"/>
</dbReference>
<evidence type="ECO:0000259" key="1">
    <source>
        <dbReference type="SMART" id="SM00471"/>
    </source>
</evidence>
<proteinExistence type="predicted"/>
<dbReference type="InterPro" id="IPR050135">
    <property type="entry name" value="dGTPase-like"/>
</dbReference>
<dbReference type="Pfam" id="PF01966">
    <property type="entry name" value="HD"/>
    <property type="match status" value="1"/>
</dbReference>
<comment type="caution">
    <text evidence="2">The sequence shown here is derived from an EMBL/GenBank/DDBJ whole genome shotgun (WGS) entry which is preliminary data.</text>
</comment>
<dbReference type="AlphaFoldDB" id="A0A8X8Y573"/>
<dbReference type="EMBL" id="PNBA02000004">
    <property type="protein sequence ID" value="KAG6426411.1"/>
    <property type="molecule type" value="Genomic_DNA"/>
</dbReference>
<dbReference type="FunFam" id="1.10.3210.10:FF:000017">
    <property type="entry name" value="Deoxynucleoside triphosphate triphosphohydrolase SAMHD1"/>
    <property type="match status" value="1"/>
</dbReference>
<dbReference type="InterPro" id="IPR003607">
    <property type="entry name" value="HD/PDEase_dom"/>
</dbReference>
<sequence length="660" mass="75600">MENSDYSCGSLWNQNRTTSVMVMDVELGNHLNLNPSLIPAANVRSLYLKACVSICGDAASGVDQLGVGVAQEFRPQPTDDDIALFFFPSVPNHETAYEFDLIRDDAAARRNRKFSGREKESMGANYLKEATSDGLALSSRDERRFLKHVHDNVHGNIYLDPLSLKFIDTEQFQRLRDLKQLGVSYMVYPGAVHSRFEHSLGVYWLASEAINRLKTHQGLELDIDNFDKQTVKIAGLLHDLGHGPFSHMFEREFIPRVLHGLKWSHEEMSLKMIDYIVDEHNIDIESDFLKKVKEMIIASEKDEFKSSKEKKFLYDIVANGRNGIDVDKYISFSLHFLLETYAVMKWLVVWAATLSIRAFTCRVLETMRVIDDEICYRAKEYLTIHKLFAARADLHRTVYMHAKVKAVELMLVDAMTKANDALQISSYINEPAQYWKLDDTIVKTIETSTSQDLKESRDLILRIRRRDLYQYCNEYSVPKENLEHFKSVTPQDIVCSQNSADATLNEEDIAVSNVRIDLTRGNNNPLNRISFFEDYDSTRKISICDGAISHLLPTSYEDMIVRVYTKKPHLVEAVAKAFENFQVKTYGVKTQVHETPTKTMKKRLRHVLAKTVQNFARTVNHGQSLVKCVDIHHMFTSSINVHSRGQESDLHGSSFAFLNS</sequence>
<dbReference type="FunFam" id="3.30.70.2760:FF:000001">
    <property type="entry name" value="Metal-dependent phosphohydrolase HD domain-containing protein"/>
    <property type="match status" value="1"/>
</dbReference>
<dbReference type="GO" id="GO:0008832">
    <property type="term" value="F:dGTPase activity"/>
    <property type="evidence" value="ECO:0007669"/>
    <property type="project" value="TreeGrafter"/>
</dbReference>